<keyword evidence="1" id="KW-0378">Hydrolase</keyword>
<dbReference type="EC" id="3.1.2.-" evidence="1"/>
<dbReference type="GO" id="GO:0016787">
    <property type="term" value="F:hydrolase activity"/>
    <property type="evidence" value="ECO:0007669"/>
    <property type="project" value="UniProtKB-KW"/>
</dbReference>
<organism evidence="1 2">
    <name type="scientific">Rubrivirga litoralis</name>
    <dbReference type="NCBI Taxonomy" id="3075598"/>
    <lineage>
        <taxon>Bacteria</taxon>
        <taxon>Pseudomonadati</taxon>
        <taxon>Rhodothermota</taxon>
        <taxon>Rhodothermia</taxon>
        <taxon>Rhodothermales</taxon>
        <taxon>Rubricoccaceae</taxon>
        <taxon>Rubrivirga</taxon>
    </lineage>
</organism>
<dbReference type="InterPro" id="IPR050563">
    <property type="entry name" value="4-hydroxybenzoyl-CoA_TE"/>
</dbReference>
<dbReference type="EMBL" id="JAVRHT010000004">
    <property type="protein sequence ID" value="MDT0630681.1"/>
    <property type="molecule type" value="Genomic_DNA"/>
</dbReference>
<dbReference type="PANTHER" id="PTHR31793:SF24">
    <property type="entry name" value="LONG-CHAIN ACYL-COA THIOESTERASE FADM"/>
    <property type="match status" value="1"/>
</dbReference>
<evidence type="ECO:0000313" key="2">
    <source>
        <dbReference type="Proteomes" id="UP001267426"/>
    </source>
</evidence>
<name>A0ABU3BN80_9BACT</name>
<protein>
    <submittedName>
        <fullName evidence="1">Thioesterase family protein</fullName>
        <ecNumber evidence="1">3.1.2.-</ecNumber>
    </submittedName>
</protein>
<dbReference type="InterPro" id="IPR029069">
    <property type="entry name" value="HotDog_dom_sf"/>
</dbReference>
<proteinExistence type="predicted"/>
<gene>
    <name evidence="1" type="ORF">RM540_02880</name>
</gene>
<evidence type="ECO:0000313" key="1">
    <source>
        <dbReference type="EMBL" id="MDT0630681.1"/>
    </source>
</evidence>
<dbReference type="Pfam" id="PF13279">
    <property type="entry name" value="4HBT_2"/>
    <property type="match status" value="1"/>
</dbReference>
<dbReference type="Gene3D" id="3.10.129.10">
    <property type="entry name" value="Hotdog Thioesterase"/>
    <property type="match status" value="1"/>
</dbReference>
<keyword evidence="2" id="KW-1185">Reference proteome</keyword>
<dbReference type="CDD" id="cd00586">
    <property type="entry name" value="4HBT"/>
    <property type="match status" value="1"/>
</dbReference>
<sequence>MTHTTRIPIRWGDLDALGHLNNATYLTLCEQARIEMLADVGAGDWDDAGPVLAAVSLQFRRPIHYPATAVVRTTLGTPGRSSLPFTYAISVEGDEDTTYAEGEGTLVWVNTQTGASTALPAPLREAAEAPAS</sequence>
<dbReference type="SUPFAM" id="SSF54637">
    <property type="entry name" value="Thioesterase/thiol ester dehydrase-isomerase"/>
    <property type="match status" value="1"/>
</dbReference>
<dbReference type="PANTHER" id="PTHR31793">
    <property type="entry name" value="4-HYDROXYBENZOYL-COA THIOESTERASE FAMILY MEMBER"/>
    <property type="match status" value="1"/>
</dbReference>
<dbReference type="Proteomes" id="UP001267426">
    <property type="component" value="Unassembled WGS sequence"/>
</dbReference>
<dbReference type="RefSeq" id="WP_311661952.1">
    <property type="nucleotide sequence ID" value="NZ_JAVRHT010000004.1"/>
</dbReference>
<comment type="caution">
    <text evidence="1">The sequence shown here is derived from an EMBL/GenBank/DDBJ whole genome shotgun (WGS) entry which is preliminary data.</text>
</comment>
<accession>A0ABU3BN80</accession>
<reference evidence="1 2" key="1">
    <citation type="submission" date="2023-09" db="EMBL/GenBank/DDBJ databases">
        <authorList>
            <person name="Rey-Velasco X."/>
        </authorList>
    </citation>
    <scope>NUCLEOTIDE SEQUENCE [LARGE SCALE GENOMIC DNA]</scope>
    <source>
        <strain evidence="1 2">F394</strain>
    </source>
</reference>